<dbReference type="Gene3D" id="1.20.58.390">
    <property type="entry name" value="Neurotransmitter-gated ion-channel transmembrane domain"/>
    <property type="match status" value="2"/>
</dbReference>
<keyword evidence="2" id="KW-1003">Cell membrane</keyword>
<dbReference type="FunFam" id="2.70.170.10:FF:000044">
    <property type="entry name" value="AcetylCholine Receptor"/>
    <property type="match status" value="1"/>
</dbReference>
<feature type="compositionally biased region" description="Basic and acidic residues" evidence="16">
    <location>
        <begin position="952"/>
        <end position="961"/>
    </location>
</feature>
<evidence type="ECO:0000256" key="6">
    <source>
        <dbReference type="ARBA" id="ARBA00023065"/>
    </source>
</evidence>
<protein>
    <recommendedName>
        <fullName evidence="22">G-protein coupled receptors family 2 profile 2 domain-containing protein</fullName>
    </recommendedName>
</protein>
<dbReference type="Gene3D" id="2.70.170.10">
    <property type="entry name" value="Neurotransmitter-gated ion-channel ligand-binding domain"/>
    <property type="match status" value="1"/>
</dbReference>
<feature type="region of interest" description="Disordered" evidence="16">
    <location>
        <begin position="944"/>
        <end position="963"/>
    </location>
</feature>
<feature type="region of interest" description="Disordered" evidence="16">
    <location>
        <begin position="778"/>
        <end position="884"/>
    </location>
</feature>
<evidence type="ECO:0000256" key="15">
    <source>
        <dbReference type="RuleBase" id="RU000687"/>
    </source>
</evidence>
<sequence length="1683" mass="191252">MRFSSLFLLIVSTNANPDMNRLFEDLFKKYNKLTRPVKAPNETVEIQFKFKLLQLLDVHEKEQVITTNGWLLHKWHDYRLTWDPEQYGNVTLMHIPGQLLWLPDIILYNNAHGSPAVTSVTKIDVYSNGDIHWEPPVIYNSLCKIDIEWFPYDEQYCDMKYGSWTFGGYELNLVHPTTDNVSKQIENGETVWKVQRGIDVSEYQESVEWDLLSIVGTRHEKRYPCCDYPAIDITYSLNIRRKKLFYTINLMTPCVGIAALTAFVFYLPAESHNKIQLCISVLVSLTVFFLLLIEIIPPTSLVTPLIGRYLLFTMILVTFSIISTVIVQGVHYGDDQPMSKITRKIFIKFLGRYLLIYRGPGMPKFRRMARYNKNRLPNAFEVLERHLKLAPTKRQKIEIEEKKRILEAGPTMMLIRTLAQGASLPLLHTPRSPTDKKKESSPVSEAIEKAGSNIHYIARTLRAQRKQENLQADWKFVAMVMDRILWPITGFENTQVLIPIKAESHQFSISMNSSLGYTTFFNYSFVQGMPQINMPNQLCIHETKQNYDACLCCEHEPPSSFCPNVIADEPMACQQFQNTLSLNSLSGFFYGAYRFDRTGYFGTQDMDILHNDPLSLLFFTTVFFNGNQVNPTAFGCKNNCWYALPSDSLTSVLHIRVQVSFIGIIFKHTAAEFYLNQKGDVFRNGRMKYSDMYTPQNPCYTSDKRCLCCYHFLMDTQCYDPSSPLPTPPIEYSSTVLMTSATNHNNDIDNYIREANVHIEAYNHVFINFKTSTAATTKPLTTSASRTTTTTTTTRKPTTTLTTTTTTREPTTTSSTHPPPTTTTSTTPPTTVSTTTRATTTSTTPTTTKSPTTTTIATTTSTVPPTTTSSTTLRLTTTSTSTTITSTIRPTTTISTETSTITSIAPTTTTMKPKITSTTTTTTTTLSDHHYNYLTCNYAIDNRVNNSPNKSSSDHDNHSPNDDTAGYNFSTNFYLYNSNTFYPNYSAATNYNIDDIYNKHVYSKHFFDNYRGYDHNNSHRIHDYEDDESVDDYTTKHFDNAYHSSVHDHNGGADHNTDCSNYSFIVFYFDYYIDNKPVYYFISLNDQNAQIVVYLYLNVYIHKIIRNVTANIKHRSVNLTGDDIYYISIIVSRIASSGPLTDKVFDDVSTVIDLTLEAQKEQFDDSDEQQRGSTERILDSIDIMMKNSNGTVKYLTGNNFALAARNPDCSGLTKNDDGLADYLTRFDYVSRDVQKSTDPSASITIPLSTICSANVDRVYYAIYRNTKLFVPAGEVSKRKKRSASPEEAVTPPPKNRCKHGKFMNDGRVLTATALKKSAESFEKLSMYNDATTQSEATMAILSYSDKDKLQPLHGKFAVSWWKDSSYWSSDLCNVETTSHGYEAHCTHLTDFTLIVDGLLTEPCLCDNNLVILGYAMGSFSLLGLLFLGVLYCSNYSKLLRDMDLIRKLRGNPSATANDAVSVLYIFTMLLFYLSFTFFSDKAIAGSACNTLAGVNYWLLLSCLTFTMCQSLRTLRVFAWSKIMEKVLYFMTRDYIVIGLSYGVSSIVVITFATTITNFFKREDDYCWIRPDWVIVSVVVPLSILVICGIVCFALIIMRLFPNIFKRYSSRGSSRALHRTKNYLKRKIVAILLMQFSLGIPWVFQYLTLFSPQVTVWHYLFTIADTSAATEASVEEAYKFICKQ</sequence>
<feature type="transmembrane region" description="Helical" evidence="15">
    <location>
        <begin position="244"/>
        <end position="265"/>
    </location>
</feature>
<dbReference type="Pfam" id="PF02931">
    <property type="entry name" value="Neur_chan_LBD"/>
    <property type="match status" value="1"/>
</dbReference>
<dbReference type="Gene3D" id="1.20.1070.10">
    <property type="entry name" value="Rhodopsin 7-helix transmembrane proteins"/>
    <property type="match status" value="1"/>
</dbReference>
<feature type="signal peptide" evidence="17">
    <location>
        <begin position="1"/>
        <end position="15"/>
    </location>
</feature>
<dbReference type="PRINTS" id="PR00252">
    <property type="entry name" value="NRIONCHANNEL"/>
</dbReference>
<keyword evidence="8" id="KW-1015">Disulfide bond</keyword>
<feature type="region of interest" description="Disordered" evidence="16">
    <location>
        <begin position="1275"/>
        <end position="1296"/>
    </location>
</feature>
<keyword evidence="9" id="KW-0675">Receptor</keyword>
<reference evidence="20" key="1">
    <citation type="submission" date="2023-06" db="EMBL/GenBank/DDBJ databases">
        <title>Genomic analysis of the entomopathogenic nematode Steinernema hermaphroditum.</title>
        <authorList>
            <person name="Schwarz E.M."/>
            <person name="Heppert J.K."/>
            <person name="Baniya A."/>
            <person name="Schwartz H.T."/>
            <person name="Tan C.-H."/>
            <person name="Antoshechkin I."/>
            <person name="Sternberg P.W."/>
            <person name="Goodrich-Blair H."/>
            <person name="Dillman A.R."/>
        </authorList>
    </citation>
    <scope>NUCLEOTIDE SEQUENCE</scope>
    <source>
        <strain evidence="20">PS9179</strain>
        <tissue evidence="20">Whole animal</tissue>
    </source>
</reference>
<evidence type="ECO:0000256" key="4">
    <source>
        <dbReference type="ARBA" id="ARBA00022989"/>
    </source>
</evidence>
<evidence type="ECO:0000256" key="5">
    <source>
        <dbReference type="ARBA" id="ARBA00023018"/>
    </source>
</evidence>
<evidence type="ECO:0000256" key="16">
    <source>
        <dbReference type="SAM" id="MobiDB-lite"/>
    </source>
</evidence>
<evidence type="ECO:0000256" key="10">
    <source>
        <dbReference type="ARBA" id="ARBA00023180"/>
    </source>
</evidence>
<evidence type="ECO:0000256" key="1">
    <source>
        <dbReference type="ARBA" id="ARBA00022448"/>
    </source>
</evidence>
<keyword evidence="7 15" id="KW-0472">Membrane</keyword>
<feature type="transmembrane region" description="Helical" evidence="15">
    <location>
        <begin position="1411"/>
        <end position="1433"/>
    </location>
</feature>
<dbReference type="EMBL" id="JAUCMV010000005">
    <property type="protein sequence ID" value="KAK0394161.1"/>
    <property type="molecule type" value="Genomic_DNA"/>
</dbReference>
<dbReference type="InterPro" id="IPR006029">
    <property type="entry name" value="Neurotrans-gated_channel_TM"/>
</dbReference>
<evidence type="ECO:0000259" key="18">
    <source>
        <dbReference type="Pfam" id="PF02931"/>
    </source>
</evidence>
<keyword evidence="12" id="KW-1071">Ligand-gated ion channel</keyword>
<organism evidence="20 21">
    <name type="scientific">Steinernema hermaphroditum</name>
    <dbReference type="NCBI Taxonomy" id="289476"/>
    <lineage>
        <taxon>Eukaryota</taxon>
        <taxon>Metazoa</taxon>
        <taxon>Ecdysozoa</taxon>
        <taxon>Nematoda</taxon>
        <taxon>Chromadorea</taxon>
        <taxon>Rhabditida</taxon>
        <taxon>Tylenchina</taxon>
        <taxon>Panagrolaimomorpha</taxon>
        <taxon>Strongyloidoidea</taxon>
        <taxon>Steinernematidae</taxon>
        <taxon>Steinernema</taxon>
    </lineage>
</organism>
<evidence type="ECO:0008006" key="22">
    <source>
        <dbReference type="Google" id="ProtNLM"/>
    </source>
</evidence>
<name>A0AA39GVC0_9BILA</name>
<keyword evidence="5" id="KW-0770">Synapse</keyword>
<feature type="transmembrane region" description="Helical" evidence="15">
    <location>
        <begin position="1534"/>
        <end position="1552"/>
    </location>
</feature>
<evidence type="ECO:0000259" key="19">
    <source>
        <dbReference type="Pfam" id="PF02932"/>
    </source>
</evidence>
<evidence type="ECO:0000256" key="12">
    <source>
        <dbReference type="ARBA" id="ARBA00023286"/>
    </source>
</evidence>
<feature type="domain" description="Neurotransmitter-gated ion-channel transmembrane" evidence="19">
    <location>
        <begin position="251"/>
        <end position="485"/>
    </location>
</feature>
<keyword evidence="21" id="KW-1185">Reference proteome</keyword>
<dbReference type="GO" id="GO:0022848">
    <property type="term" value="F:acetylcholine-gated monoatomic cation-selective channel activity"/>
    <property type="evidence" value="ECO:0007669"/>
    <property type="project" value="InterPro"/>
</dbReference>
<feature type="transmembrane region" description="Helical" evidence="15">
    <location>
        <begin position="1627"/>
        <end position="1646"/>
    </location>
</feature>
<evidence type="ECO:0000256" key="11">
    <source>
        <dbReference type="ARBA" id="ARBA00023257"/>
    </source>
</evidence>
<dbReference type="CDD" id="cd19064">
    <property type="entry name" value="LGIC_TM_nAChR"/>
    <property type="match status" value="1"/>
</dbReference>
<dbReference type="InterPro" id="IPR036734">
    <property type="entry name" value="Neur_chan_lig-bd_sf"/>
</dbReference>
<dbReference type="PANTHER" id="PTHR18945">
    <property type="entry name" value="NEUROTRANSMITTER GATED ION CHANNEL"/>
    <property type="match status" value="1"/>
</dbReference>
<evidence type="ECO:0000256" key="9">
    <source>
        <dbReference type="ARBA" id="ARBA00023170"/>
    </source>
</evidence>
<dbReference type="SUPFAM" id="SSF63712">
    <property type="entry name" value="Nicotinic receptor ligand binding domain-like"/>
    <property type="match status" value="1"/>
</dbReference>
<keyword evidence="11" id="KW-0628">Postsynaptic cell membrane</keyword>
<feature type="transmembrane region" description="Helical" evidence="15">
    <location>
        <begin position="277"/>
        <end position="297"/>
    </location>
</feature>
<feature type="transmembrane region" description="Helical" evidence="15">
    <location>
        <begin position="1572"/>
        <end position="1600"/>
    </location>
</feature>
<accession>A0AA39GVC0</accession>
<feature type="domain" description="Neurotransmitter-gated ion-channel ligand-binding" evidence="18">
    <location>
        <begin position="20"/>
        <end position="242"/>
    </location>
</feature>
<dbReference type="InterPro" id="IPR002394">
    <property type="entry name" value="Nicotinic_acetylcholine_rcpt"/>
</dbReference>
<dbReference type="SUPFAM" id="SSF90112">
    <property type="entry name" value="Neurotransmitter-gated ion-channel transmembrane pore"/>
    <property type="match status" value="1"/>
</dbReference>
<evidence type="ECO:0000313" key="20">
    <source>
        <dbReference type="EMBL" id="KAK0394161.1"/>
    </source>
</evidence>
<dbReference type="GO" id="GO:0045211">
    <property type="term" value="C:postsynaptic membrane"/>
    <property type="evidence" value="ECO:0007669"/>
    <property type="project" value="UniProtKB-SubCell"/>
</dbReference>
<evidence type="ECO:0000256" key="8">
    <source>
        <dbReference type="ARBA" id="ARBA00023157"/>
    </source>
</evidence>
<dbReference type="InterPro" id="IPR006202">
    <property type="entry name" value="Neur_chan_lig-bd"/>
</dbReference>
<keyword evidence="10" id="KW-0325">Glycoprotein</keyword>
<evidence type="ECO:0000256" key="14">
    <source>
        <dbReference type="ARBA" id="ARBA00034104"/>
    </source>
</evidence>
<dbReference type="PROSITE" id="PS00236">
    <property type="entry name" value="NEUROTR_ION_CHANNEL"/>
    <property type="match status" value="1"/>
</dbReference>
<evidence type="ECO:0000256" key="2">
    <source>
        <dbReference type="ARBA" id="ARBA00022475"/>
    </source>
</evidence>
<keyword evidence="13 15" id="KW-0407">Ion channel</keyword>
<dbReference type="InterPro" id="IPR036719">
    <property type="entry name" value="Neuro-gated_channel_TM_sf"/>
</dbReference>
<evidence type="ECO:0000313" key="21">
    <source>
        <dbReference type="Proteomes" id="UP001175271"/>
    </source>
</evidence>
<dbReference type="InterPro" id="IPR018000">
    <property type="entry name" value="Neurotransmitter_ion_chnl_CS"/>
</dbReference>
<feature type="transmembrane region" description="Helical" evidence="15">
    <location>
        <begin position="345"/>
        <end position="362"/>
    </location>
</feature>
<dbReference type="Proteomes" id="UP001175271">
    <property type="component" value="Unassembled WGS sequence"/>
</dbReference>
<keyword evidence="6 15" id="KW-0406">Ion transport</keyword>
<comment type="caution">
    <text evidence="15">Lacks conserved residue(s) required for the propagation of feature annotation.</text>
</comment>
<dbReference type="InterPro" id="IPR006201">
    <property type="entry name" value="Neur_channel"/>
</dbReference>
<evidence type="ECO:0000256" key="13">
    <source>
        <dbReference type="ARBA" id="ARBA00023303"/>
    </source>
</evidence>
<keyword evidence="3 15" id="KW-0812">Transmembrane</keyword>
<keyword evidence="4 15" id="KW-1133">Transmembrane helix</keyword>
<comment type="similarity">
    <text evidence="15">Belongs to the ligand-gated ion channel (TC 1.A.9) family.</text>
</comment>
<gene>
    <name evidence="20" type="ORF">QR680_000598</name>
</gene>
<keyword evidence="17" id="KW-0732">Signal</keyword>
<proteinExistence type="inferred from homology"/>
<feature type="transmembrane region" description="Helical" evidence="15">
    <location>
        <begin position="1454"/>
        <end position="1475"/>
    </location>
</feature>
<evidence type="ECO:0000256" key="7">
    <source>
        <dbReference type="ARBA" id="ARBA00023136"/>
    </source>
</evidence>
<dbReference type="GO" id="GO:0004888">
    <property type="term" value="F:transmembrane signaling receptor activity"/>
    <property type="evidence" value="ECO:0007669"/>
    <property type="project" value="InterPro"/>
</dbReference>
<keyword evidence="1 15" id="KW-0813">Transport</keyword>
<evidence type="ECO:0000256" key="17">
    <source>
        <dbReference type="SAM" id="SignalP"/>
    </source>
</evidence>
<dbReference type="PRINTS" id="PR00254">
    <property type="entry name" value="NICOTINICR"/>
</dbReference>
<dbReference type="Pfam" id="PF02932">
    <property type="entry name" value="Neur_chan_memb"/>
    <property type="match status" value="1"/>
</dbReference>
<feature type="chain" id="PRO_5041401483" description="G-protein coupled receptors family 2 profile 2 domain-containing protein" evidence="17">
    <location>
        <begin position="16"/>
        <end position="1683"/>
    </location>
</feature>
<feature type="transmembrane region" description="Helical" evidence="15">
    <location>
        <begin position="309"/>
        <end position="333"/>
    </location>
</feature>
<evidence type="ECO:0000256" key="3">
    <source>
        <dbReference type="ARBA" id="ARBA00022692"/>
    </source>
</evidence>
<dbReference type="InterPro" id="IPR038050">
    <property type="entry name" value="Neuro_actylchol_rec"/>
</dbReference>
<comment type="subcellular location">
    <subcellularLocation>
        <location evidence="14">Postsynaptic cell membrane</location>
        <topology evidence="14">Multi-pass membrane protein</topology>
    </subcellularLocation>
</comment>
<comment type="caution">
    <text evidence="20">The sequence shown here is derived from an EMBL/GenBank/DDBJ whole genome shotgun (WGS) entry which is preliminary data.</text>
</comment>